<dbReference type="InterPro" id="IPR038410">
    <property type="entry name" value="GxGYxYP_C_sf"/>
</dbReference>
<evidence type="ECO:0000256" key="1">
    <source>
        <dbReference type="SAM" id="SignalP"/>
    </source>
</evidence>
<evidence type="ECO:0008006" key="7">
    <source>
        <dbReference type="Google" id="ProtNLM"/>
    </source>
</evidence>
<feature type="signal peptide" evidence="1">
    <location>
        <begin position="1"/>
        <end position="27"/>
    </location>
</feature>
<feature type="domain" description="GxGYxYP putative glycoside hydrolase third N-terminal" evidence="4">
    <location>
        <begin position="356"/>
        <end position="429"/>
    </location>
</feature>
<accession>A0A1W6LJL5</accession>
<evidence type="ECO:0000313" key="5">
    <source>
        <dbReference type="EMBL" id="ARN55933.1"/>
    </source>
</evidence>
<dbReference type="Proteomes" id="UP000193334">
    <property type="component" value="Chromosome"/>
</dbReference>
<evidence type="ECO:0000259" key="2">
    <source>
        <dbReference type="Pfam" id="PF14323"/>
    </source>
</evidence>
<dbReference type="Pfam" id="PF20958">
    <property type="entry name" value="GxGYxYP_N_3rd"/>
    <property type="match status" value="1"/>
</dbReference>
<evidence type="ECO:0000313" key="6">
    <source>
        <dbReference type="Proteomes" id="UP000193334"/>
    </source>
</evidence>
<dbReference type="PANTHER" id="PTHR37321:SF1">
    <property type="entry name" value="EXPORTED PROTEIN"/>
    <property type="match status" value="1"/>
</dbReference>
<dbReference type="Pfam" id="PF14323">
    <property type="entry name" value="GxGYxYP_C"/>
    <property type="match status" value="1"/>
</dbReference>
<dbReference type="Gene3D" id="3.20.20.490">
    <property type="entry name" value="GxGYxYP glycoside hydrolase, C-terminal domain"/>
    <property type="match status" value="1"/>
</dbReference>
<evidence type="ECO:0000259" key="3">
    <source>
        <dbReference type="Pfam" id="PF20957"/>
    </source>
</evidence>
<dbReference type="AlphaFoldDB" id="A0A1W6LJL5"/>
<keyword evidence="1" id="KW-0732">Signal</keyword>
<evidence type="ECO:0000259" key="4">
    <source>
        <dbReference type="Pfam" id="PF20958"/>
    </source>
</evidence>
<reference evidence="6" key="1">
    <citation type="submission" date="2017-04" db="EMBL/GenBank/DDBJ databases">
        <title>Comparative genomics and description of representatives of a novel lineage of planctomycetes thriving in anoxic sediments.</title>
        <authorList>
            <person name="Spring S."/>
            <person name="Bunk B."/>
            <person name="Sproer C."/>
        </authorList>
    </citation>
    <scope>NUCLEOTIDE SEQUENCE [LARGE SCALE GENOMIC DNA]</scope>
    <source>
        <strain evidence="6">ST-PulAB-D4</strain>
    </source>
</reference>
<dbReference type="InterPro" id="IPR048310">
    <property type="entry name" value="GxGYxYP_N_2nd"/>
</dbReference>
<dbReference type="KEGG" id="pbp:STSP1_00300"/>
<feature type="chain" id="PRO_5012280801" description="Carbohydrate binding domain protein" evidence="1">
    <location>
        <begin position="28"/>
        <end position="698"/>
    </location>
</feature>
<dbReference type="PANTHER" id="PTHR37321">
    <property type="entry name" value="EXPORTED PROTEIN-RELATED"/>
    <property type="match status" value="1"/>
</dbReference>
<dbReference type="Gene3D" id="2.60.120.260">
    <property type="entry name" value="Galactose-binding domain-like"/>
    <property type="match status" value="1"/>
</dbReference>
<dbReference type="RefSeq" id="WP_085754655.1">
    <property type="nucleotide sequence ID" value="NZ_CP021023.1"/>
</dbReference>
<gene>
    <name evidence="5" type="ORF">STSP1_00300</name>
</gene>
<dbReference type="InterPro" id="IPR048309">
    <property type="entry name" value="GxGYxYP_N_3rd"/>
</dbReference>
<sequence precursor="true">MLKGLNRNWAILLAVLLLFCFVSYASAEYDRSYSPLKNGGAEHGLSCWDTEACKAKEYIPNSGERCFTLNVQENSRAEMRSDLINIRRSEKFCVDFSLKAQSDFNNTASLYLVLRSFGLQGENVLSVEKRKLTAKKGSWKQGNEEFTAHNKAYFVDVQFEVRSHGKESGSILLDNIALYREIDYSPLYGEIKSISKGDSLITFPMQRRSKGAVSIAVQSLQGVTARTEGPKIWIDTGDDTFLDYLKKEFSVSLDRSYENDFPRLLKAMKKHTSGSYVLYDLDYKPSISAANTMAGLRDAVAVDKSLEQTALKAGYKLAADVSRKDCEWVYNNFRDEINEEAIIVHTNDMRRHPSVFHMKDFAPAMKALNWWHSDEELSRRVYRSMEPVSPVYGWQDGTTSDEGLTVKLHSEEGLFQMPSDWMLNLSVHASTGPAMKDEKFTQKISREKPDSEQGVHYVTFIMSDMDNILTEIGPDSFYSEDKFYANQHRGEFPMSWGMAPSLVELSPAGVDMWYDAATENDAFVGYCGLGYFYPYHAPYMQTHSQRLDEFLERADLRTLLLIDRIMPDSRLTQDYYDKIKYFTSIDRLRGFFFMEYVKYAPYNGKILWFDGKPMVCARFDFRDEKFYSAVRSTPEELAGSINELPTNPSIPDSYTFVTVHAWSRGMDDIRNTIKKLDSDVRVVNAEDFIELIRLNVEH</sequence>
<dbReference type="EMBL" id="CP021023">
    <property type="protein sequence ID" value="ARN55933.1"/>
    <property type="molecule type" value="Genomic_DNA"/>
</dbReference>
<feature type="domain" description="GxGYxYP putative glycoside hydrolase C-terminal" evidence="2">
    <location>
        <begin position="455"/>
        <end position="693"/>
    </location>
</feature>
<name>A0A1W6LJL5_9BACT</name>
<dbReference type="InterPro" id="IPR025832">
    <property type="entry name" value="GxGYxYP_C"/>
</dbReference>
<organism evidence="5 6">
    <name type="scientific">Sedimentisphaera salicampi</name>
    <dbReference type="NCBI Taxonomy" id="1941349"/>
    <lineage>
        <taxon>Bacteria</taxon>
        <taxon>Pseudomonadati</taxon>
        <taxon>Planctomycetota</taxon>
        <taxon>Phycisphaerae</taxon>
        <taxon>Sedimentisphaerales</taxon>
        <taxon>Sedimentisphaeraceae</taxon>
        <taxon>Sedimentisphaera</taxon>
    </lineage>
</organism>
<keyword evidence="6" id="KW-1185">Reference proteome</keyword>
<dbReference type="STRING" id="1941349.STSP1_00300"/>
<proteinExistence type="predicted"/>
<dbReference type="Pfam" id="PF20957">
    <property type="entry name" value="GxGYxYP_N_2nd"/>
    <property type="match status" value="1"/>
</dbReference>
<feature type="domain" description="GxGYxYP putative glycoside hydrolase second N-terminal" evidence="3">
    <location>
        <begin position="275"/>
        <end position="336"/>
    </location>
</feature>
<protein>
    <recommendedName>
        <fullName evidence="7">Carbohydrate binding domain protein</fullName>
    </recommendedName>
</protein>